<evidence type="ECO:0000256" key="1">
    <source>
        <dbReference type="SAM" id="Phobius"/>
    </source>
</evidence>
<reference evidence="2 3" key="1">
    <citation type="submission" date="2020-06" db="EMBL/GenBank/DDBJ databases">
        <title>Frischella cerana isolated from Apis cerana gut homogenate.</title>
        <authorList>
            <person name="Wolter L.A."/>
            <person name="Suenami S."/>
            <person name="Miyazaki R."/>
        </authorList>
    </citation>
    <scope>NUCLEOTIDE SEQUENCE [LARGE SCALE GENOMIC DNA]</scope>
    <source>
        <strain evidence="2 3">Ac13</strain>
    </source>
</reference>
<dbReference type="EMBL" id="JABURY010000015">
    <property type="protein sequence ID" value="MBC9130893.1"/>
    <property type="molecule type" value="Genomic_DNA"/>
</dbReference>
<sequence>MKLYQLISVIIFLIISLLFIVFIFSPKFYIKSYQYDKDYDSFTLKIFSKVKEKECGFINISKEYVTFRYYYNLSNFNKGATAVEDIIFDYKDNHFHIINKSNNKLILNIECDKDIYIKANNYLIEKKKQIKDESFRSSKDIFLGR</sequence>
<feature type="transmembrane region" description="Helical" evidence="1">
    <location>
        <begin position="6"/>
        <end position="24"/>
    </location>
</feature>
<dbReference type="Proteomes" id="UP000651208">
    <property type="component" value="Unassembled WGS sequence"/>
</dbReference>
<keyword evidence="1" id="KW-1133">Transmembrane helix</keyword>
<gene>
    <name evidence="2" type="ORF">FcAc13_06170</name>
</gene>
<evidence type="ECO:0000313" key="3">
    <source>
        <dbReference type="Proteomes" id="UP000651208"/>
    </source>
</evidence>
<evidence type="ECO:0000313" key="2">
    <source>
        <dbReference type="EMBL" id="MBC9130893.1"/>
    </source>
</evidence>
<accession>A0ABR7QY57</accession>
<keyword evidence="3" id="KW-1185">Reference proteome</keyword>
<keyword evidence="1" id="KW-0812">Transmembrane</keyword>
<dbReference type="RefSeq" id="WP_187755338.1">
    <property type="nucleotide sequence ID" value="NZ_JABURY010000015.1"/>
</dbReference>
<comment type="caution">
    <text evidence="2">The sequence shown here is derived from an EMBL/GenBank/DDBJ whole genome shotgun (WGS) entry which is preliminary data.</text>
</comment>
<organism evidence="2 3">
    <name type="scientific">Frischella japonica</name>
    <dbReference type="NCBI Taxonomy" id="2741544"/>
    <lineage>
        <taxon>Bacteria</taxon>
        <taxon>Pseudomonadati</taxon>
        <taxon>Pseudomonadota</taxon>
        <taxon>Gammaproteobacteria</taxon>
        <taxon>Orbales</taxon>
        <taxon>Orbaceae</taxon>
        <taxon>Frischella</taxon>
    </lineage>
</organism>
<proteinExistence type="predicted"/>
<name>A0ABR7QY57_9GAMM</name>
<protein>
    <submittedName>
        <fullName evidence="2">Uncharacterized protein</fullName>
    </submittedName>
</protein>
<keyword evidence="1" id="KW-0472">Membrane</keyword>